<reference evidence="1 2" key="1">
    <citation type="submission" date="2015-01" db="EMBL/GenBank/DDBJ databases">
        <title>Evolution of Trichinella species and genotypes.</title>
        <authorList>
            <person name="Korhonen P.K."/>
            <person name="Edoardo P."/>
            <person name="Giuseppe L.R."/>
            <person name="Gasser R.B."/>
        </authorList>
    </citation>
    <scope>NUCLEOTIDE SEQUENCE [LARGE SCALE GENOMIC DNA]</scope>
    <source>
        <strain evidence="1">ISS417</strain>
    </source>
</reference>
<protein>
    <submittedName>
        <fullName evidence="1">Uncharacterized protein</fullName>
    </submittedName>
</protein>
<dbReference type="Proteomes" id="UP000055048">
    <property type="component" value="Unassembled WGS sequence"/>
</dbReference>
<evidence type="ECO:0000313" key="2">
    <source>
        <dbReference type="Proteomes" id="UP000055048"/>
    </source>
</evidence>
<accession>A0A0V0TL72</accession>
<evidence type="ECO:0000313" key="1">
    <source>
        <dbReference type="EMBL" id="KRX39764.1"/>
    </source>
</evidence>
<gene>
    <name evidence="1" type="ORF">T05_5989</name>
</gene>
<name>A0A0V0TL72_9BILA</name>
<sequence length="75" mass="8901">MLQLVMKLSERQIDKGKDSVNPLTAWVLTKINGLSRSADWWVVNANHTVRNYQLLHWHIFHMWLADSNPSSHDYW</sequence>
<dbReference type="AlphaFoldDB" id="A0A0V0TL72"/>
<feature type="non-terminal residue" evidence="1">
    <location>
        <position position="75"/>
    </location>
</feature>
<keyword evidence="2" id="KW-1185">Reference proteome</keyword>
<comment type="caution">
    <text evidence="1">The sequence shown here is derived from an EMBL/GenBank/DDBJ whole genome shotgun (WGS) entry which is preliminary data.</text>
</comment>
<dbReference type="EMBL" id="JYDJ01000222">
    <property type="protein sequence ID" value="KRX39764.1"/>
    <property type="molecule type" value="Genomic_DNA"/>
</dbReference>
<proteinExistence type="predicted"/>
<organism evidence="1 2">
    <name type="scientific">Trichinella murrelli</name>
    <dbReference type="NCBI Taxonomy" id="144512"/>
    <lineage>
        <taxon>Eukaryota</taxon>
        <taxon>Metazoa</taxon>
        <taxon>Ecdysozoa</taxon>
        <taxon>Nematoda</taxon>
        <taxon>Enoplea</taxon>
        <taxon>Dorylaimia</taxon>
        <taxon>Trichinellida</taxon>
        <taxon>Trichinellidae</taxon>
        <taxon>Trichinella</taxon>
    </lineage>
</organism>